<comment type="caution">
    <text evidence="1">The sequence shown here is derived from an EMBL/GenBank/DDBJ whole genome shotgun (WGS) entry which is preliminary data.</text>
</comment>
<reference evidence="1" key="1">
    <citation type="submission" date="2020-07" db="EMBL/GenBank/DDBJ databases">
        <title>Multicomponent nature underlies the extraordinary mechanical properties of spider dragline silk.</title>
        <authorList>
            <person name="Kono N."/>
            <person name="Nakamura H."/>
            <person name="Mori M."/>
            <person name="Yoshida Y."/>
            <person name="Ohtoshi R."/>
            <person name="Malay A.D."/>
            <person name="Moran D.A.P."/>
            <person name="Tomita M."/>
            <person name="Numata K."/>
            <person name="Arakawa K."/>
        </authorList>
    </citation>
    <scope>NUCLEOTIDE SEQUENCE</scope>
</reference>
<evidence type="ECO:0000313" key="2">
    <source>
        <dbReference type="Proteomes" id="UP000887116"/>
    </source>
</evidence>
<evidence type="ECO:0000313" key="1">
    <source>
        <dbReference type="EMBL" id="GFR14307.1"/>
    </source>
</evidence>
<dbReference type="Proteomes" id="UP000887116">
    <property type="component" value="Unassembled WGS sequence"/>
</dbReference>
<dbReference type="AlphaFoldDB" id="A0A8X6LN06"/>
<proteinExistence type="predicted"/>
<organism evidence="1 2">
    <name type="scientific">Trichonephila clavata</name>
    <name type="common">Joro spider</name>
    <name type="synonym">Nephila clavata</name>
    <dbReference type="NCBI Taxonomy" id="2740835"/>
    <lineage>
        <taxon>Eukaryota</taxon>
        <taxon>Metazoa</taxon>
        <taxon>Ecdysozoa</taxon>
        <taxon>Arthropoda</taxon>
        <taxon>Chelicerata</taxon>
        <taxon>Arachnida</taxon>
        <taxon>Araneae</taxon>
        <taxon>Araneomorphae</taxon>
        <taxon>Entelegynae</taxon>
        <taxon>Araneoidea</taxon>
        <taxon>Nephilidae</taxon>
        <taxon>Trichonephila</taxon>
    </lineage>
</organism>
<accession>A0A8X6LN06</accession>
<keyword evidence="2" id="KW-1185">Reference proteome</keyword>
<gene>
    <name evidence="1" type="ORF">TNCT_201461</name>
</gene>
<sequence>MMLGGIIIDNDTQILQDLIRVTQAINDENYQNNTQMLLELATVSAVGEANNALGAYKRCLRDSVNNRDFGIILKEVPTTMLTNHDRSVQIAKSSL</sequence>
<name>A0A8X6LN06_TRICU</name>
<dbReference type="EMBL" id="BMAO01017244">
    <property type="protein sequence ID" value="GFR14307.1"/>
    <property type="molecule type" value="Genomic_DNA"/>
</dbReference>
<protein>
    <submittedName>
        <fullName evidence="1">Uncharacterized protein</fullName>
    </submittedName>
</protein>